<proteinExistence type="predicted"/>
<dbReference type="EMBL" id="JAOTJD010000030">
    <property type="protein sequence ID" value="MFD3265309.1"/>
    <property type="molecule type" value="Genomic_DNA"/>
</dbReference>
<dbReference type="Proteomes" id="UP001598130">
    <property type="component" value="Unassembled WGS sequence"/>
</dbReference>
<name>A0ABW6CR69_9CAUL</name>
<reference evidence="2 3" key="1">
    <citation type="submission" date="2022-09" db="EMBL/GenBank/DDBJ databases">
        <title>New species of Phenylobacterium.</title>
        <authorList>
            <person name="Mieszkin S."/>
        </authorList>
    </citation>
    <scope>NUCLEOTIDE SEQUENCE [LARGE SCALE GENOMIC DNA]</scope>
    <source>
        <strain evidence="2 3">HK31-G</strain>
    </source>
</reference>
<organism evidence="2 3">
    <name type="scientific">Phenylobacterium ferrooxidans</name>
    <dbReference type="NCBI Taxonomy" id="2982689"/>
    <lineage>
        <taxon>Bacteria</taxon>
        <taxon>Pseudomonadati</taxon>
        <taxon>Pseudomonadota</taxon>
        <taxon>Alphaproteobacteria</taxon>
        <taxon>Caulobacterales</taxon>
        <taxon>Caulobacteraceae</taxon>
        <taxon>Phenylobacterium</taxon>
    </lineage>
</organism>
<evidence type="ECO:0008006" key="4">
    <source>
        <dbReference type="Google" id="ProtNLM"/>
    </source>
</evidence>
<evidence type="ECO:0000256" key="1">
    <source>
        <dbReference type="SAM" id="SignalP"/>
    </source>
</evidence>
<comment type="caution">
    <text evidence="2">The sequence shown here is derived from an EMBL/GenBank/DDBJ whole genome shotgun (WGS) entry which is preliminary data.</text>
</comment>
<feature type="signal peptide" evidence="1">
    <location>
        <begin position="1"/>
        <end position="21"/>
    </location>
</feature>
<sequence length="120" mass="12742">MTPFTLLLTLGLAAAPMAALAAEPLPLAHAFGNTVVSTYPDGRTALVWLKKDGTYTGKTRRRTPSSGTWSLKGEKVCLKQAKPVAVPFNFCTELPASESWKARAVTGEPVTMKVVKGVAP</sequence>
<evidence type="ECO:0000313" key="2">
    <source>
        <dbReference type="EMBL" id="MFD3265309.1"/>
    </source>
</evidence>
<feature type="chain" id="PRO_5045891173" description="DUF995 domain-containing protein" evidence="1">
    <location>
        <begin position="22"/>
        <end position="120"/>
    </location>
</feature>
<accession>A0ABW6CR69</accession>
<keyword evidence="3" id="KW-1185">Reference proteome</keyword>
<gene>
    <name evidence="2" type="ORF">OCL97_15230</name>
</gene>
<keyword evidence="1" id="KW-0732">Signal</keyword>
<dbReference type="RefSeq" id="WP_377370761.1">
    <property type="nucleotide sequence ID" value="NZ_JAOTJD010000030.1"/>
</dbReference>
<protein>
    <recommendedName>
        <fullName evidence="4">DUF995 domain-containing protein</fullName>
    </recommendedName>
</protein>
<evidence type="ECO:0000313" key="3">
    <source>
        <dbReference type="Proteomes" id="UP001598130"/>
    </source>
</evidence>